<accession>A0ABP7QVE6</accession>
<evidence type="ECO:0000259" key="5">
    <source>
        <dbReference type="SMART" id="SM01359"/>
    </source>
</evidence>
<dbReference type="InterPro" id="IPR041462">
    <property type="entry name" value="Bact_A2M_MG6"/>
</dbReference>
<dbReference type="InterPro" id="IPR011626">
    <property type="entry name" value="Alpha-macroglobulin_TED"/>
</dbReference>
<evidence type="ECO:0000256" key="1">
    <source>
        <dbReference type="ARBA" id="ARBA00010556"/>
    </source>
</evidence>
<dbReference type="Pfam" id="PF17962">
    <property type="entry name" value="bMG6"/>
    <property type="match status" value="1"/>
</dbReference>
<feature type="compositionally biased region" description="Acidic residues" evidence="3">
    <location>
        <begin position="393"/>
        <end position="409"/>
    </location>
</feature>
<organism evidence="7 8">
    <name type="scientific">Hymenobacter antarcticus</name>
    <dbReference type="NCBI Taxonomy" id="486270"/>
    <lineage>
        <taxon>Bacteria</taxon>
        <taxon>Pseudomonadati</taxon>
        <taxon>Bacteroidota</taxon>
        <taxon>Cytophagia</taxon>
        <taxon>Cytophagales</taxon>
        <taxon>Hymenobacteraceae</taxon>
        <taxon>Hymenobacter</taxon>
    </lineage>
</organism>
<sequence>MPVRFRFLPLLFLLLAASSCSKKTAQEQATETAATTDGDEIDPYSNLVFTFDEKVVDEGQQNRWDTTRFVTFLPNIRGKFKWTGDRELTFSPLEPFRPSTVFQAKLRPETLPSGKQKLALNRPKFHTPYLSMAAPQVFYGSSKRAAGTAELRANLVFNYPVRPADVKSRLKVTQDGKPVAVEINSAEPDQLVAFTFMQDVRPDSPIQIDIAPGLRPATGSKATEKPLTAQAQVPDQSILEVRELTGSLLNGQPVVTVLLNQPISAADIQPNLKVTPAVAFSVEALESGFTLRGGFEVGKTYQVSLAAGTRGLLGGSLNEAFSQAVSFGDERPSLSFTSSDKAMYLDALGNRNLGLRINEVARVKVTIAKVYANNIQQLLRGEKQYGYPGMDGSQDEDEPRESNTDENGDYIDRSFQYYDTESIGNVLSERTVSVDALPKEAGLRLLNLSLKDLEFQGPMKGLYVIRVQDTERQWLQVSKLVAVTDLGLIVKQGATGTTVFANSIRTAQPLSGVTVNLVSSNNQVIGTTTTDKSGVAQFDSATSMKRFTLGMITAVKEADFSFLDLTKSRVETSRFEVGGLTSNAAHYQAFLYGDRNLYRPGDTVRTNTVIRTEDWKNPPAGLPLKIRLLLPNGKEYSSLQQKLSAAGSFESRFILPPTIMTGLYTLEVLTGNDVLLTSRPISVEEFIPDRMKVTVTAAPKVLKPGQDVTASITAVNLFGPPAADRKFEVEFSLKQKAFSAPKYPDYSFIINSGERRKTTNEDGESSESALTARFEKTVREGRTDATGHGTAAYTIPDYRDLGTLEGVAFATVFDETGRPVNRLATFDVQTQATMFGIGNLPELVGTKQALTVKLLALTPNGRPTSAPADIKVVRRLWETVLERQGGRYVYNSQQRDQTILSQSRTVGAETSFSFTPVYSGEYEVRISRPGASSYVTQTFYAYGYGDTQANSFEVNNEGEVTIEADKAKYAPGETAKLLLKSPFAGRILVTVERANVLDHFYVTTDGKAAEVRIPIKAGHVPNVYVTATAVRAHTAQDRLPLTVARGFLPLTVEKADSRLAVAIAAPAASRSQTWQTVEITTAPRAQLTLAVVDEGILQLKNYQTPDPHAYFYQKRALEVAAFDVYPFLLPELGTSSSGGDAADMRRRTNPVPNRRVKLVSKWSGVLTADGTGKLRYRVRVPQFSGALRIMAVAYKDDAFGSAEATMKVADPVVISTALPRFMSPGDTIDVPVTLTNTTSKAVYGMAAIASRLEFGVKPELFKIIRTERDRNLNYKVLDANFWPENSANRIITLPPNSETREVFRIAANQIGSAKVFSYFIQTQRTSPPPPPPRHVPTFIEIIELPIRPAASLEKRTGSSVVAGGATLPLNLKTDFLPSSLTSRLVVSRSPLTEFSKDLRYLLQYPYGCLEQTVSAAFPQLYYADLAATLQQKSGSGPKAQRYNPNYHVQEAIRKIESMQLYNGSLSYWPGGDYDNWWATAYAAHFLQEAQQAGFAVNKSVLDKVLKYLAFRLKKRETEPYQYFDANNLARQRTIASKEIAYSLYVLALAGRQDPVALNYYRANRPLLAEDSKFLLACTQSLLGNQRAFRELLPTRFGGERAAHRALDGSFYSPIRDEGLILNVLVSTDPNNPQIPGIARQLSRQMKAAPWLSTQESVFALLAFGKIARQNAKSTATASLFIDGKPAGNFDGKDLTLRNVANRNVSIRTAGKGSLYYFWETEGISASGQVKEEDSYLKVRRQFLTRDGAPLGTPTFHQNDLVVVKITLEAGDAAGEIKNVAITDLLPAGLEIENPRIGALRELAWAKDASTPDYLDVRDDRINLFTTATSKPKVFYYLCRAVSKGTFKLGPVNADAMYNAEYHSYNGAGVVRVR</sequence>
<dbReference type="SMART" id="SM01360">
    <property type="entry name" value="A2M"/>
    <property type="match status" value="1"/>
</dbReference>
<dbReference type="EMBL" id="BAABDI010000033">
    <property type="protein sequence ID" value="GAA3988417.1"/>
    <property type="molecule type" value="Genomic_DNA"/>
</dbReference>
<dbReference type="Gene3D" id="2.60.40.1930">
    <property type="match status" value="1"/>
</dbReference>
<dbReference type="PANTHER" id="PTHR40094:SF1">
    <property type="entry name" value="UBIQUITIN DOMAIN-CONTAINING PROTEIN"/>
    <property type="match status" value="1"/>
</dbReference>
<dbReference type="InterPro" id="IPR051802">
    <property type="entry name" value="YfhM-like"/>
</dbReference>
<dbReference type="SMART" id="SM01359">
    <property type="entry name" value="A2M_N_2"/>
    <property type="match status" value="1"/>
</dbReference>
<gene>
    <name evidence="7" type="ORF">GCM10022407_36270</name>
</gene>
<dbReference type="Pfam" id="PF07703">
    <property type="entry name" value="A2M_BRD"/>
    <property type="match status" value="1"/>
</dbReference>
<keyword evidence="8" id="KW-1185">Reference proteome</keyword>
<dbReference type="InterPro" id="IPR041203">
    <property type="entry name" value="Bact_A2M_MG5"/>
</dbReference>
<dbReference type="Pfam" id="PF01835">
    <property type="entry name" value="MG2"/>
    <property type="match status" value="1"/>
</dbReference>
<feature type="chain" id="PRO_5047122356" evidence="4">
    <location>
        <begin position="26"/>
        <end position="1873"/>
    </location>
</feature>
<comment type="similarity">
    <text evidence="1">Belongs to the protease inhibitor I39 (alpha-2-macroglobulin) family. Bacterial alpha-2-macroglobulin subfamily.</text>
</comment>
<evidence type="ECO:0000256" key="3">
    <source>
        <dbReference type="SAM" id="MobiDB-lite"/>
    </source>
</evidence>
<protein>
    <submittedName>
        <fullName evidence="7">Alpha-2-macroglobulin</fullName>
    </submittedName>
</protein>
<dbReference type="Gene3D" id="2.60.40.3710">
    <property type="match status" value="1"/>
</dbReference>
<dbReference type="InterPro" id="IPR021868">
    <property type="entry name" value="Alpha_2_Macroglob_MG3"/>
</dbReference>
<evidence type="ECO:0000259" key="6">
    <source>
        <dbReference type="SMART" id="SM01360"/>
    </source>
</evidence>
<feature type="region of interest" description="Disordered" evidence="3">
    <location>
        <begin position="385"/>
        <end position="410"/>
    </location>
</feature>
<dbReference type="PROSITE" id="PS51257">
    <property type="entry name" value="PROKAR_LIPOPROTEIN"/>
    <property type="match status" value="1"/>
</dbReference>
<name>A0ABP7QVE6_9BACT</name>
<dbReference type="Gene3D" id="1.50.10.20">
    <property type="match status" value="1"/>
</dbReference>
<dbReference type="RefSeq" id="WP_345126602.1">
    <property type="nucleotide sequence ID" value="NZ_BAABDI010000033.1"/>
</dbReference>
<evidence type="ECO:0000313" key="8">
    <source>
        <dbReference type="Proteomes" id="UP001501556"/>
    </source>
</evidence>
<dbReference type="CDD" id="cd02891">
    <property type="entry name" value="A2M_like"/>
    <property type="match status" value="1"/>
</dbReference>
<reference evidence="8" key="1">
    <citation type="journal article" date="2019" name="Int. J. Syst. Evol. Microbiol.">
        <title>The Global Catalogue of Microorganisms (GCM) 10K type strain sequencing project: providing services to taxonomists for standard genome sequencing and annotation.</title>
        <authorList>
            <consortium name="The Broad Institute Genomics Platform"/>
            <consortium name="The Broad Institute Genome Sequencing Center for Infectious Disease"/>
            <person name="Wu L."/>
            <person name="Ma J."/>
        </authorList>
    </citation>
    <scope>NUCLEOTIDE SEQUENCE [LARGE SCALE GENOMIC DNA]</scope>
    <source>
        <strain evidence="8">JCM 17217</strain>
    </source>
</reference>
<dbReference type="Pfam" id="PF00207">
    <property type="entry name" value="A2M"/>
    <property type="match status" value="1"/>
</dbReference>
<dbReference type="Pfam" id="PF17972">
    <property type="entry name" value="bMG5"/>
    <property type="match status" value="1"/>
</dbReference>
<evidence type="ECO:0000256" key="2">
    <source>
        <dbReference type="ARBA" id="ARBA00022729"/>
    </source>
</evidence>
<dbReference type="Pfam" id="PF11974">
    <property type="entry name" value="bMG3"/>
    <property type="match status" value="1"/>
</dbReference>
<dbReference type="InterPro" id="IPR002890">
    <property type="entry name" value="MG2"/>
</dbReference>
<feature type="domain" description="Alpha-2-macroglobulin" evidence="6">
    <location>
        <begin position="1159"/>
        <end position="1248"/>
    </location>
</feature>
<keyword evidence="2 4" id="KW-0732">Signal</keyword>
<dbReference type="Proteomes" id="UP001501556">
    <property type="component" value="Unassembled WGS sequence"/>
</dbReference>
<dbReference type="Pfam" id="PF07678">
    <property type="entry name" value="TED_complement"/>
    <property type="match status" value="1"/>
</dbReference>
<dbReference type="SUPFAM" id="SSF48239">
    <property type="entry name" value="Terpenoid cyclases/Protein prenyltransferases"/>
    <property type="match status" value="1"/>
</dbReference>
<dbReference type="InterPro" id="IPR008930">
    <property type="entry name" value="Terpenoid_cyclase/PrenylTrfase"/>
</dbReference>
<evidence type="ECO:0000256" key="4">
    <source>
        <dbReference type="SAM" id="SignalP"/>
    </source>
</evidence>
<evidence type="ECO:0000313" key="7">
    <source>
        <dbReference type="EMBL" id="GAA3988417.1"/>
    </source>
</evidence>
<dbReference type="InterPro" id="IPR011625">
    <property type="entry name" value="A2M_N_BRD"/>
</dbReference>
<dbReference type="PANTHER" id="PTHR40094">
    <property type="entry name" value="ALPHA-2-MACROGLOBULIN HOMOLOG"/>
    <property type="match status" value="1"/>
</dbReference>
<dbReference type="SMART" id="SM01419">
    <property type="entry name" value="Thiol-ester_cl"/>
    <property type="match status" value="1"/>
</dbReference>
<feature type="domain" description="Alpha-2-macroglobulin bait region" evidence="5">
    <location>
        <begin position="960"/>
        <end position="1099"/>
    </location>
</feature>
<dbReference type="InterPro" id="IPR047565">
    <property type="entry name" value="Alpha-macroglob_thiol-ester_cl"/>
</dbReference>
<proteinExistence type="inferred from homology"/>
<feature type="signal peptide" evidence="4">
    <location>
        <begin position="1"/>
        <end position="25"/>
    </location>
</feature>
<dbReference type="InterPro" id="IPR001599">
    <property type="entry name" value="Macroglobln_a2"/>
</dbReference>
<comment type="caution">
    <text evidence="7">The sequence shown here is derived from an EMBL/GenBank/DDBJ whole genome shotgun (WGS) entry which is preliminary data.</text>
</comment>
<dbReference type="Pfam" id="PF17973">
    <property type="entry name" value="bMG10"/>
    <property type="match status" value="1"/>
</dbReference>
<dbReference type="InterPro" id="IPR041246">
    <property type="entry name" value="Bact_MG10"/>
</dbReference>